<evidence type="ECO:0000313" key="2">
    <source>
        <dbReference type="Proteomes" id="UP000324222"/>
    </source>
</evidence>
<gene>
    <name evidence="1" type="ORF">E2C01_040839</name>
</gene>
<protein>
    <submittedName>
        <fullName evidence="1">Uncharacterized protein</fullName>
    </submittedName>
</protein>
<reference evidence="1 2" key="1">
    <citation type="submission" date="2019-05" db="EMBL/GenBank/DDBJ databases">
        <title>Another draft genome of Portunus trituberculatus and its Hox gene families provides insights of decapod evolution.</title>
        <authorList>
            <person name="Jeong J.-H."/>
            <person name="Song I."/>
            <person name="Kim S."/>
            <person name="Choi T."/>
            <person name="Kim D."/>
            <person name="Ryu S."/>
            <person name="Kim W."/>
        </authorList>
    </citation>
    <scope>NUCLEOTIDE SEQUENCE [LARGE SCALE GENOMIC DNA]</scope>
    <source>
        <tissue evidence="1">Muscle</tissue>
    </source>
</reference>
<name>A0A5B7FRV4_PORTR</name>
<keyword evidence="2" id="KW-1185">Reference proteome</keyword>
<dbReference type="Proteomes" id="UP000324222">
    <property type="component" value="Unassembled WGS sequence"/>
</dbReference>
<proteinExistence type="predicted"/>
<organism evidence="1 2">
    <name type="scientific">Portunus trituberculatus</name>
    <name type="common">Swimming crab</name>
    <name type="synonym">Neptunus trituberculatus</name>
    <dbReference type="NCBI Taxonomy" id="210409"/>
    <lineage>
        <taxon>Eukaryota</taxon>
        <taxon>Metazoa</taxon>
        <taxon>Ecdysozoa</taxon>
        <taxon>Arthropoda</taxon>
        <taxon>Crustacea</taxon>
        <taxon>Multicrustacea</taxon>
        <taxon>Malacostraca</taxon>
        <taxon>Eumalacostraca</taxon>
        <taxon>Eucarida</taxon>
        <taxon>Decapoda</taxon>
        <taxon>Pleocyemata</taxon>
        <taxon>Brachyura</taxon>
        <taxon>Eubrachyura</taxon>
        <taxon>Portunoidea</taxon>
        <taxon>Portunidae</taxon>
        <taxon>Portuninae</taxon>
        <taxon>Portunus</taxon>
    </lineage>
</organism>
<evidence type="ECO:0000313" key="1">
    <source>
        <dbReference type="EMBL" id="MPC47104.1"/>
    </source>
</evidence>
<accession>A0A5B7FRV4</accession>
<sequence>MPSGWTGTVSTLINNLSVCRTLENTTAAVFPLHNKNRTGLLSASRPIESWRASLTSRRHSCPPLELFVDHQ</sequence>
<dbReference type="AlphaFoldDB" id="A0A5B7FRV4"/>
<dbReference type="EMBL" id="VSRR010007554">
    <property type="protein sequence ID" value="MPC47104.1"/>
    <property type="molecule type" value="Genomic_DNA"/>
</dbReference>
<comment type="caution">
    <text evidence="1">The sequence shown here is derived from an EMBL/GenBank/DDBJ whole genome shotgun (WGS) entry which is preliminary data.</text>
</comment>